<name>B9RGJ3_RICCO</name>
<accession>B9RGJ3</accession>
<dbReference type="InParanoid" id="B9RGJ3"/>
<evidence type="ECO:0000313" key="1">
    <source>
        <dbReference type="EMBL" id="EEF49648.1"/>
    </source>
</evidence>
<organism evidence="1 2">
    <name type="scientific">Ricinus communis</name>
    <name type="common">Castor bean</name>
    <dbReference type="NCBI Taxonomy" id="3988"/>
    <lineage>
        <taxon>Eukaryota</taxon>
        <taxon>Viridiplantae</taxon>
        <taxon>Streptophyta</taxon>
        <taxon>Embryophyta</taxon>
        <taxon>Tracheophyta</taxon>
        <taxon>Spermatophyta</taxon>
        <taxon>Magnoliopsida</taxon>
        <taxon>eudicotyledons</taxon>
        <taxon>Gunneridae</taxon>
        <taxon>Pentapetalae</taxon>
        <taxon>rosids</taxon>
        <taxon>fabids</taxon>
        <taxon>Malpighiales</taxon>
        <taxon>Euphorbiaceae</taxon>
        <taxon>Acalyphoideae</taxon>
        <taxon>Acalypheae</taxon>
        <taxon>Ricinus</taxon>
    </lineage>
</organism>
<protein>
    <submittedName>
        <fullName evidence="1">Uncharacterized protein</fullName>
    </submittedName>
</protein>
<dbReference type="AlphaFoldDB" id="B9RGJ3"/>
<sequence>MQETDCFKQVLQQFSEALRLNINFQKSHVMSVKEMSTNDSYLGALVLWGKSKGQTLRFIEERVIKKT</sequence>
<dbReference type="Proteomes" id="UP000008311">
    <property type="component" value="Unassembled WGS sequence"/>
</dbReference>
<proteinExistence type="predicted"/>
<dbReference type="EMBL" id="EQ973778">
    <property type="protein sequence ID" value="EEF49648.1"/>
    <property type="molecule type" value="Genomic_DNA"/>
</dbReference>
<reference evidence="2" key="1">
    <citation type="journal article" date="2010" name="Nat. Biotechnol.">
        <title>Draft genome sequence of the oilseed species Ricinus communis.</title>
        <authorList>
            <person name="Chan A.P."/>
            <person name="Crabtree J."/>
            <person name="Zhao Q."/>
            <person name="Lorenzi H."/>
            <person name="Orvis J."/>
            <person name="Puiu D."/>
            <person name="Melake-Berhan A."/>
            <person name="Jones K.M."/>
            <person name="Redman J."/>
            <person name="Chen G."/>
            <person name="Cahoon E.B."/>
            <person name="Gedil M."/>
            <person name="Stanke M."/>
            <person name="Haas B.J."/>
            <person name="Wortman J.R."/>
            <person name="Fraser-Liggett C.M."/>
            <person name="Ravel J."/>
            <person name="Rabinowicz P.D."/>
        </authorList>
    </citation>
    <scope>NUCLEOTIDE SEQUENCE [LARGE SCALE GENOMIC DNA]</scope>
    <source>
        <strain evidence="2">cv. Hale</strain>
    </source>
</reference>
<evidence type="ECO:0000313" key="2">
    <source>
        <dbReference type="Proteomes" id="UP000008311"/>
    </source>
</evidence>
<keyword evidence="2" id="KW-1185">Reference proteome</keyword>
<gene>
    <name evidence="1" type="ORF">RCOM_1454260</name>
</gene>